<accession>A0ABR6YDI6</accession>
<sequence>MRAHRQFLANKNRGMSLIGLIFVLGLLSLVVVLASKVAPTVIEYVSIKKAIQTAKLAGGNSAKEIQQAFNRQADVGYITSVAGNDLIIEKTETGLEVGFAYTKKIPLFGPASLLLEYEGSTAKSPTVKKKQE</sequence>
<evidence type="ECO:0000313" key="1">
    <source>
        <dbReference type="EMBL" id="MBC3874594.1"/>
    </source>
</evidence>
<dbReference type="InterPro" id="IPR032314">
    <property type="entry name" value="DUF4845"/>
</dbReference>
<dbReference type="EMBL" id="JACOGA010000011">
    <property type="protein sequence ID" value="MBC3874594.1"/>
    <property type="molecule type" value="Genomic_DNA"/>
</dbReference>
<reference evidence="1 2" key="1">
    <citation type="submission" date="2020-08" db="EMBL/GenBank/DDBJ databases">
        <title>Novel species isolated from subtropical streams in China.</title>
        <authorList>
            <person name="Lu H."/>
        </authorList>
    </citation>
    <scope>NUCLEOTIDE SEQUENCE [LARGE SCALE GENOMIC DNA]</scope>
    <source>
        <strain evidence="1 2">LX15W</strain>
    </source>
</reference>
<name>A0ABR6YDI6_9BURK</name>
<dbReference type="Pfam" id="PF16137">
    <property type="entry name" value="DUF4845"/>
    <property type="match status" value="1"/>
</dbReference>
<comment type="caution">
    <text evidence="1">The sequence shown here is derived from an EMBL/GenBank/DDBJ whole genome shotgun (WGS) entry which is preliminary data.</text>
</comment>
<dbReference type="RefSeq" id="WP_186942570.1">
    <property type="nucleotide sequence ID" value="NZ_JACOGA010000011.1"/>
</dbReference>
<gene>
    <name evidence="1" type="ORF">H8K55_13430</name>
</gene>
<organism evidence="1 2">
    <name type="scientific">Undibacterium flavidum</name>
    <dbReference type="NCBI Taxonomy" id="2762297"/>
    <lineage>
        <taxon>Bacteria</taxon>
        <taxon>Pseudomonadati</taxon>
        <taxon>Pseudomonadota</taxon>
        <taxon>Betaproteobacteria</taxon>
        <taxon>Burkholderiales</taxon>
        <taxon>Oxalobacteraceae</taxon>
        <taxon>Undibacterium</taxon>
    </lineage>
</organism>
<proteinExistence type="predicted"/>
<dbReference type="Proteomes" id="UP000624279">
    <property type="component" value="Unassembled WGS sequence"/>
</dbReference>
<protein>
    <submittedName>
        <fullName evidence="1">DUF4845 domain-containing protein</fullName>
    </submittedName>
</protein>
<keyword evidence="2" id="KW-1185">Reference proteome</keyword>
<evidence type="ECO:0000313" key="2">
    <source>
        <dbReference type="Proteomes" id="UP000624279"/>
    </source>
</evidence>